<accession>A0ACA9QWW6</accession>
<sequence length="97" mass="11296">LKKRRPPKWLKSSTECNSTISKKKERALIPLDKNMQSNRSIFKKFSNAYIKADQDTEALNNSQVQEKGVVNKYRCRICGGLGHNARNKKKYYQQNFS</sequence>
<evidence type="ECO:0000313" key="1">
    <source>
        <dbReference type="EMBL" id="CAG8767743.1"/>
    </source>
</evidence>
<dbReference type="Proteomes" id="UP000789920">
    <property type="component" value="Unassembled WGS sequence"/>
</dbReference>
<organism evidence="1 2">
    <name type="scientific">Racocetra persica</name>
    <dbReference type="NCBI Taxonomy" id="160502"/>
    <lineage>
        <taxon>Eukaryota</taxon>
        <taxon>Fungi</taxon>
        <taxon>Fungi incertae sedis</taxon>
        <taxon>Mucoromycota</taxon>
        <taxon>Glomeromycotina</taxon>
        <taxon>Glomeromycetes</taxon>
        <taxon>Diversisporales</taxon>
        <taxon>Gigasporaceae</taxon>
        <taxon>Racocetra</taxon>
    </lineage>
</organism>
<name>A0ACA9QWW6_9GLOM</name>
<dbReference type="EMBL" id="CAJVQC010039106">
    <property type="protein sequence ID" value="CAG8767743.1"/>
    <property type="molecule type" value="Genomic_DNA"/>
</dbReference>
<evidence type="ECO:0000313" key="2">
    <source>
        <dbReference type="Proteomes" id="UP000789920"/>
    </source>
</evidence>
<reference evidence="1" key="1">
    <citation type="submission" date="2021-06" db="EMBL/GenBank/DDBJ databases">
        <authorList>
            <person name="Kallberg Y."/>
            <person name="Tangrot J."/>
            <person name="Rosling A."/>
        </authorList>
    </citation>
    <scope>NUCLEOTIDE SEQUENCE</scope>
    <source>
        <strain evidence="1">MA461A</strain>
    </source>
</reference>
<gene>
    <name evidence="1" type="ORF">RPERSI_LOCUS16010</name>
</gene>
<proteinExistence type="predicted"/>
<keyword evidence="2" id="KW-1185">Reference proteome</keyword>
<feature type="non-terminal residue" evidence="1">
    <location>
        <position position="1"/>
    </location>
</feature>
<protein>
    <submittedName>
        <fullName evidence="1">3011_t:CDS:1</fullName>
    </submittedName>
</protein>
<comment type="caution">
    <text evidence="1">The sequence shown here is derived from an EMBL/GenBank/DDBJ whole genome shotgun (WGS) entry which is preliminary data.</text>
</comment>